<organism evidence="1 2">
    <name type="scientific">Rhizophlyctis rosea</name>
    <dbReference type="NCBI Taxonomy" id="64517"/>
    <lineage>
        <taxon>Eukaryota</taxon>
        <taxon>Fungi</taxon>
        <taxon>Fungi incertae sedis</taxon>
        <taxon>Chytridiomycota</taxon>
        <taxon>Chytridiomycota incertae sedis</taxon>
        <taxon>Chytridiomycetes</taxon>
        <taxon>Rhizophlyctidales</taxon>
        <taxon>Rhizophlyctidaceae</taxon>
        <taxon>Rhizophlyctis</taxon>
    </lineage>
</organism>
<accession>A0AAD5SA73</accession>
<name>A0AAD5SA73_9FUNG</name>
<comment type="caution">
    <text evidence="1">The sequence shown here is derived from an EMBL/GenBank/DDBJ whole genome shotgun (WGS) entry which is preliminary data.</text>
</comment>
<sequence length="158" mass="18263">MRLLPHTPKSTRRLSWMAPARLRLKDQKSLDQRKGVVECVYAPTTRLYKHIVTRFKILYFTRFAHPAPTCEVYDFHLNRCATLKFTDDVTQMEVSDDGLVHHGESGEFEHGDKRDGWFFGVTQHCAGKDGKRTGDPRDVKVYFRTVGDLEEQEGKSSM</sequence>
<evidence type="ECO:0000313" key="1">
    <source>
        <dbReference type="EMBL" id="KAJ3049304.1"/>
    </source>
</evidence>
<keyword evidence="2" id="KW-1185">Reference proteome</keyword>
<protein>
    <submittedName>
        <fullName evidence="1">Uncharacterized protein</fullName>
    </submittedName>
</protein>
<dbReference type="AlphaFoldDB" id="A0AAD5SA73"/>
<reference evidence="1" key="1">
    <citation type="submission" date="2020-05" db="EMBL/GenBank/DDBJ databases">
        <title>Phylogenomic resolution of chytrid fungi.</title>
        <authorList>
            <person name="Stajich J.E."/>
            <person name="Amses K."/>
            <person name="Simmons R."/>
            <person name="Seto K."/>
            <person name="Myers J."/>
            <person name="Bonds A."/>
            <person name="Quandt C.A."/>
            <person name="Barry K."/>
            <person name="Liu P."/>
            <person name="Grigoriev I."/>
            <person name="Longcore J.E."/>
            <person name="James T.Y."/>
        </authorList>
    </citation>
    <scope>NUCLEOTIDE SEQUENCE</scope>
    <source>
        <strain evidence="1">JEL0318</strain>
    </source>
</reference>
<dbReference type="Proteomes" id="UP001212841">
    <property type="component" value="Unassembled WGS sequence"/>
</dbReference>
<evidence type="ECO:0000313" key="2">
    <source>
        <dbReference type="Proteomes" id="UP001212841"/>
    </source>
</evidence>
<gene>
    <name evidence="1" type="ORF">HK097_009688</name>
</gene>
<proteinExistence type="predicted"/>
<dbReference type="EMBL" id="JADGJD010000663">
    <property type="protein sequence ID" value="KAJ3049304.1"/>
    <property type="molecule type" value="Genomic_DNA"/>
</dbReference>